<keyword evidence="2" id="KW-0723">Serine/threonine-protein kinase</keyword>
<evidence type="ECO:0000256" key="3">
    <source>
        <dbReference type="ARBA" id="ARBA00022679"/>
    </source>
</evidence>
<comment type="catalytic activity">
    <reaction evidence="7">
        <text>L-threonyl-[protein] + ATP = O-phospho-L-threonyl-[protein] + ADP + H(+)</text>
        <dbReference type="Rhea" id="RHEA:46608"/>
        <dbReference type="Rhea" id="RHEA-COMP:11060"/>
        <dbReference type="Rhea" id="RHEA-COMP:11605"/>
        <dbReference type="ChEBI" id="CHEBI:15378"/>
        <dbReference type="ChEBI" id="CHEBI:30013"/>
        <dbReference type="ChEBI" id="CHEBI:30616"/>
        <dbReference type="ChEBI" id="CHEBI:61977"/>
        <dbReference type="ChEBI" id="CHEBI:456216"/>
        <dbReference type="EC" id="2.7.11.1"/>
    </reaction>
</comment>
<keyword evidence="3" id="KW-0808">Transferase</keyword>
<protein>
    <recommendedName>
        <fullName evidence="1">non-specific serine/threonine protein kinase</fullName>
        <ecNumber evidence="1">2.7.11.1</ecNumber>
    </recommendedName>
</protein>
<keyword evidence="5" id="KW-0418">Kinase</keyword>
<keyword evidence="4" id="KW-0547">Nucleotide-binding</keyword>
<evidence type="ECO:0000256" key="5">
    <source>
        <dbReference type="ARBA" id="ARBA00022777"/>
    </source>
</evidence>
<accession>A0A8X7YPG4</accession>
<dbReference type="GO" id="GO:0004674">
    <property type="term" value="F:protein serine/threonine kinase activity"/>
    <property type="evidence" value="ECO:0007669"/>
    <property type="project" value="UniProtKB-KW"/>
</dbReference>
<comment type="caution">
    <text evidence="10">The sequence shown here is derived from an EMBL/GenBank/DDBJ whole genome shotgun (WGS) entry which is preliminary data.</text>
</comment>
<keyword evidence="6" id="KW-0067">ATP-binding</keyword>
<name>A0A8X7YPG4_POPTO</name>
<evidence type="ECO:0000256" key="4">
    <source>
        <dbReference type="ARBA" id="ARBA00022741"/>
    </source>
</evidence>
<dbReference type="InterPro" id="IPR008271">
    <property type="entry name" value="Ser/Thr_kinase_AS"/>
</dbReference>
<dbReference type="GO" id="GO:0005886">
    <property type="term" value="C:plasma membrane"/>
    <property type="evidence" value="ECO:0007669"/>
    <property type="project" value="TreeGrafter"/>
</dbReference>
<sequence>MDMASDKSPEKLRDGINKLLFSTFKKTSLLGPPWPWGSSPDTVSCVQEDAMERPSMLAVVLVLTSSGVAIPSPKQPHTIFEEEEDDKEQPDSIPPVALHADNIKIQSSKFKILFQSLHSILYLETIKQFKTRDTRIYKRSHSRLRIIHRDLKCSNILLDVEMNPKILDFGIARIFKSDQILDNTKRVVGT</sequence>
<dbReference type="EMBL" id="JAAWWB010000022">
    <property type="protein sequence ID" value="KAG6754751.1"/>
    <property type="molecule type" value="Genomic_DNA"/>
</dbReference>
<dbReference type="AlphaFoldDB" id="A0A8X7YPG4"/>
<keyword evidence="11" id="KW-1185">Reference proteome</keyword>
<evidence type="ECO:0000256" key="1">
    <source>
        <dbReference type="ARBA" id="ARBA00012513"/>
    </source>
</evidence>
<evidence type="ECO:0000313" key="10">
    <source>
        <dbReference type="EMBL" id="KAG6754751.1"/>
    </source>
</evidence>
<dbReference type="Proteomes" id="UP000886885">
    <property type="component" value="Chromosome 11D"/>
</dbReference>
<dbReference type="FunFam" id="1.10.510.10:FF:001023">
    <property type="entry name" value="Os07g0541700 protein"/>
    <property type="match status" value="1"/>
</dbReference>
<dbReference type="PANTHER" id="PTHR27002">
    <property type="entry name" value="RECEPTOR-LIKE SERINE/THREONINE-PROTEIN KINASE SD1-8"/>
    <property type="match status" value="1"/>
</dbReference>
<comment type="catalytic activity">
    <reaction evidence="8">
        <text>L-seryl-[protein] + ATP = O-phospho-L-seryl-[protein] + ADP + H(+)</text>
        <dbReference type="Rhea" id="RHEA:17989"/>
        <dbReference type="Rhea" id="RHEA-COMP:9863"/>
        <dbReference type="Rhea" id="RHEA-COMP:11604"/>
        <dbReference type="ChEBI" id="CHEBI:15378"/>
        <dbReference type="ChEBI" id="CHEBI:29999"/>
        <dbReference type="ChEBI" id="CHEBI:30616"/>
        <dbReference type="ChEBI" id="CHEBI:83421"/>
        <dbReference type="ChEBI" id="CHEBI:456216"/>
        <dbReference type="EC" id="2.7.11.1"/>
    </reaction>
</comment>
<proteinExistence type="predicted"/>
<evidence type="ECO:0000256" key="2">
    <source>
        <dbReference type="ARBA" id="ARBA00022527"/>
    </source>
</evidence>
<dbReference type="PANTHER" id="PTHR27002:SF839">
    <property type="entry name" value="NON-SPECIFIC SERINE_THREONINE PROTEIN KINASE"/>
    <property type="match status" value="1"/>
</dbReference>
<dbReference type="PROSITE" id="PS00108">
    <property type="entry name" value="PROTEIN_KINASE_ST"/>
    <property type="match status" value="1"/>
</dbReference>
<gene>
    <name evidence="10" type="ORF">POTOM_040545</name>
</gene>
<evidence type="ECO:0000256" key="6">
    <source>
        <dbReference type="ARBA" id="ARBA00022840"/>
    </source>
</evidence>
<dbReference type="Pfam" id="PF00069">
    <property type="entry name" value="Pkinase"/>
    <property type="match status" value="1"/>
</dbReference>
<evidence type="ECO:0000256" key="8">
    <source>
        <dbReference type="ARBA" id="ARBA00048679"/>
    </source>
</evidence>
<dbReference type="PROSITE" id="PS50011">
    <property type="entry name" value="PROTEIN_KINASE_DOM"/>
    <property type="match status" value="1"/>
</dbReference>
<feature type="domain" description="Protein kinase" evidence="9">
    <location>
        <begin position="1"/>
        <end position="190"/>
    </location>
</feature>
<reference evidence="10" key="1">
    <citation type="journal article" date="2020" name="bioRxiv">
        <title>Hybrid origin of Populus tomentosa Carr. identified through genome sequencing and phylogenomic analysis.</title>
        <authorList>
            <person name="An X."/>
            <person name="Gao K."/>
            <person name="Chen Z."/>
            <person name="Li J."/>
            <person name="Yang X."/>
            <person name="Yang X."/>
            <person name="Zhou J."/>
            <person name="Guo T."/>
            <person name="Zhao T."/>
            <person name="Huang S."/>
            <person name="Miao D."/>
            <person name="Khan W.U."/>
            <person name="Rao P."/>
            <person name="Ye M."/>
            <person name="Lei B."/>
            <person name="Liao W."/>
            <person name="Wang J."/>
            <person name="Ji L."/>
            <person name="Li Y."/>
            <person name="Guo B."/>
            <person name="Mustafa N.S."/>
            <person name="Li S."/>
            <person name="Yun Q."/>
            <person name="Keller S.R."/>
            <person name="Mao J."/>
            <person name="Zhang R."/>
            <person name="Strauss S.H."/>
        </authorList>
    </citation>
    <scope>NUCLEOTIDE SEQUENCE</scope>
    <source>
        <strain evidence="10">GM15</strain>
        <tissue evidence="10">Leaf</tissue>
    </source>
</reference>
<evidence type="ECO:0000313" key="11">
    <source>
        <dbReference type="Proteomes" id="UP000886885"/>
    </source>
</evidence>
<dbReference type="InterPro" id="IPR000719">
    <property type="entry name" value="Prot_kinase_dom"/>
</dbReference>
<evidence type="ECO:0000256" key="7">
    <source>
        <dbReference type="ARBA" id="ARBA00047899"/>
    </source>
</evidence>
<dbReference type="GO" id="GO:0005524">
    <property type="term" value="F:ATP binding"/>
    <property type="evidence" value="ECO:0007669"/>
    <property type="project" value="UniProtKB-KW"/>
</dbReference>
<evidence type="ECO:0000259" key="9">
    <source>
        <dbReference type="PROSITE" id="PS50011"/>
    </source>
</evidence>
<dbReference type="EC" id="2.7.11.1" evidence="1"/>
<organism evidence="10 11">
    <name type="scientific">Populus tomentosa</name>
    <name type="common">Chinese white poplar</name>
    <dbReference type="NCBI Taxonomy" id="118781"/>
    <lineage>
        <taxon>Eukaryota</taxon>
        <taxon>Viridiplantae</taxon>
        <taxon>Streptophyta</taxon>
        <taxon>Embryophyta</taxon>
        <taxon>Tracheophyta</taxon>
        <taxon>Spermatophyta</taxon>
        <taxon>Magnoliopsida</taxon>
        <taxon>eudicotyledons</taxon>
        <taxon>Gunneridae</taxon>
        <taxon>Pentapetalae</taxon>
        <taxon>rosids</taxon>
        <taxon>fabids</taxon>
        <taxon>Malpighiales</taxon>
        <taxon>Salicaceae</taxon>
        <taxon>Saliceae</taxon>
        <taxon>Populus</taxon>
    </lineage>
</organism>
<dbReference type="OrthoDB" id="2015071at2759"/>